<proteinExistence type="predicted"/>
<gene>
    <name evidence="1" type="ORF">B0H17DRAFT_1196931</name>
</gene>
<evidence type="ECO:0000313" key="2">
    <source>
        <dbReference type="Proteomes" id="UP001221757"/>
    </source>
</evidence>
<organism evidence="1 2">
    <name type="scientific">Mycena rosella</name>
    <name type="common">Pink bonnet</name>
    <name type="synonym">Agaricus rosellus</name>
    <dbReference type="NCBI Taxonomy" id="1033263"/>
    <lineage>
        <taxon>Eukaryota</taxon>
        <taxon>Fungi</taxon>
        <taxon>Dikarya</taxon>
        <taxon>Basidiomycota</taxon>
        <taxon>Agaricomycotina</taxon>
        <taxon>Agaricomycetes</taxon>
        <taxon>Agaricomycetidae</taxon>
        <taxon>Agaricales</taxon>
        <taxon>Marasmiineae</taxon>
        <taxon>Mycenaceae</taxon>
        <taxon>Mycena</taxon>
    </lineage>
</organism>
<name>A0AAD7GJT5_MYCRO</name>
<reference evidence="1" key="1">
    <citation type="submission" date="2023-03" db="EMBL/GenBank/DDBJ databases">
        <title>Massive genome expansion in bonnet fungi (Mycena s.s.) driven by repeated elements and novel gene families across ecological guilds.</title>
        <authorList>
            <consortium name="Lawrence Berkeley National Laboratory"/>
            <person name="Harder C.B."/>
            <person name="Miyauchi S."/>
            <person name="Viragh M."/>
            <person name="Kuo A."/>
            <person name="Thoen E."/>
            <person name="Andreopoulos B."/>
            <person name="Lu D."/>
            <person name="Skrede I."/>
            <person name="Drula E."/>
            <person name="Henrissat B."/>
            <person name="Morin E."/>
            <person name="Kohler A."/>
            <person name="Barry K."/>
            <person name="LaButti K."/>
            <person name="Morin E."/>
            <person name="Salamov A."/>
            <person name="Lipzen A."/>
            <person name="Mereny Z."/>
            <person name="Hegedus B."/>
            <person name="Baldrian P."/>
            <person name="Stursova M."/>
            <person name="Weitz H."/>
            <person name="Taylor A."/>
            <person name="Grigoriev I.V."/>
            <person name="Nagy L.G."/>
            <person name="Martin F."/>
            <person name="Kauserud H."/>
        </authorList>
    </citation>
    <scope>NUCLEOTIDE SEQUENCE</scope>
    <source>
        <strain evidence="1">CBHHK067</strain>
    </source>
</reference>
<dbReference type="Proteomes" id="UP001221757">
    <property type="component" value="Unassembled WGS sequence"/>
</dbReference>
<dbReference type="AlphaFoldDB" id="A0AAD7GJT5"/>
<comment type="caution">
    <text evidence="1">The sequence shown here is derived from an EMBL/GenBank/DDBJ whole genome shotgun (WGS) entry which is preliminary data.</text>
</comment>
<evidence type="ECO:0000313" key="1">
    <source>
        <dbReference type="EMBL" id="KAJ7698361.1"/>
    </source>
</evidence>
<accession>A0AAD7GJT5</accession>
<sequence length="287" mass="31267">MDLAPRVREEMALDLVSSRQLSVLRSISQVRRHVAPRAKVEMAVTREHAVVSSRVLAALFPTAQYVFVVRAAPFEAFHYPTPAKRNVFAAGREEGRRDNAHMHVFAPCRLHSLSARRRHQFTFVLPLAAVFRDAAGTRSWDGGSDGDVTHLQYGVVSFVVVSAPRGCALHTVPSPPHVKDACFALCPVLAILVCLAVDTCIRIRAIVPRPCPRLSVLGHPRTPCGFDDAYPSTLAYGVFQYRSVDPFEPAPASPALLRGPSAPASPALAHAPMLPLSPYGSRPIPYN</sequence>
<protein>
    <submittedName>
        <fullName evidence="1">Uncharacterized protein</fullName>
    </submittedName>
</protein>
<keyword evidence="2" id="KW-1185">Reference proteome</keyword>
<dbReference type="EMBL" id="JARKIE010000026">
    <property type="protein sequence ID" value="KAJ7698361.1"/>
    <property type="molecule type" value="Genomic_DNA"/>
</dbReference>